<protein>
    <submittedName>
        <fullName evidence="1">Uncharacterized protein</fullName>
    </submittedName>
</protein>
<geneLocation type="plasmid" evidence="2">
    <name>pkb14400_4</name>
</geneLocation>
<organism evidence="1 2">
    <name type="scientific">Kozakia baliensis</name>
    <dbReference type="NCBI Taxonomy" id="153496"/>
    <lineage>
        <taxon>Bacteria</taxon>
        <taxon>Pseudomonadati</taxon>
        <taxon>Pseudomonadota</taxon>
        <taxon>Alphaproteobacteria</taxon>
        <taxon>Acetobacterales</taxon>
        <taxon>Acetobacteraceae</taxon>
        <taxon>Kozakia</taxon>
    </lineage>
</organism>
<dbReference type="SUPFAM" id="SSF53254">
    <property type="entry name" value="Phosphoglycerate mutase-like"/>
    <property type="match status" value="1"/>
</dbReference>
<dbReference type="OrthoDB" id="5449373at2"/>
<dbReference type="KEGG" id="kba:A0U89_16405"/>
<dbReference type="EMBL" id="CP014678">
    <property type="protein sequence ID" value="AOX18878.1"/>
    <property type="molecule type" value="Genomic_DNA"/>
</dbReference>
<dbReference type="Pfam" id="PF00300">
    <property type="entry name" value="His_Phos_1"/>
    <property type="match status" value="1"/>
</dbReference>
<keyword evidence="2" id="KW-1185">Reference proteome</keyword>
<dbReference type="SMART" id="SM00855">
    <property type="entry name" value="PGAM"/>
    <property type="match status" value="1"/>
</dbReference>
<dbReference type="InterPro" id="IPR013078">
    <property type="entry name" value="His_Pase_superF_clade-1"/>
</dbReference>
<sequence length="184" mass="20726">MLARSPWRKRGQCRWATFDPGDIPLSARGEAQARDLANRLTGVPDLIVHSPFLRTYQTAVPRIARYPDVPVVVWPIQEFTYLSSKHCAETTGAQRRSMVEDYWRRCDPAFVDGAGAESFSAFLSRVRLLHARLQDAPDAFIVVFAHGQLMQALRLITAMPDADDETIMAILPAYDRNNPIGNTR</sequence>
<evidence type="ECO:0000313" key="1">
    <source>
        <dbReference type="EMBL" id="AOX18878.1"/>
    </source>
</evidence>
<gene>
    <name evidence="1" type="ORF">A0U89_16405</name>
</gene>
<dbReference type="Proteomes" id="UP000179145">
    <property type="component" value="Plasmid pKB14400_4"/>
</dbReference>
<dbReference type="InterPro" id="IPR029033">
    <property type="entry name" value="His_PPase_superfam"/>
</dbReference>
<evidence type="ECO:0000313" key="2">
    <source>
        <dbReference type="Proteomes" id="UP000179145"/>
    </source>
</evidence>
<name>A0A1D8UYU8_9PROT</name>
<dbReference type="RefSeq" id="WP_070404311.1">
    <property type="nucleotide sequence ID" value="NZ_BJVW01000024.1"/>
</dbReference>
<dbReference type="Gene3D" id="3.40.50.1240">
    <property type="entry name" value="Phosphoglycerate mutase-like"/>
    <property type="match status" value="1"/>
</dbReference>
<reference evidence="1 2" key="1">
    <citation type="journal article" date="2016" name="Microb. Cell Fact.">
        <title>Dissection of exopolysaccharide biosynthesis in Kozakia baliensis.</title>
        <authorList>
            <person name="Brandt J.U."/>
            <person name="Jakob F."/>
            <person name="Behr J."/>
            <person name="Geissler A.J."/>
            <person name="Vogel R.F."/>
        </authorList>
    </citation>
    <scope>NUCLEOTIDE SEQUENCE [LARGE SCALE GENOMIC DNA]</scope>
    <source>
        <strain evidence="1 2">DSM 14400</strain>
        <plasmid evidence="2">Plasmid pkb14400_4</plasmid>
    </source>
</reference>
<accession>A0A1D8UYU8</accession>
<proteinExistence type="predicted"/>
<dbReference type="CDD" id="cd07067">
    <property type="entry name" value="HP_PGM_like"/>
    <property type="match status" value="1"/>
</dbReference>
<dbReference type="AlphaFoldDB" id="A0A1D8UYU8"/>
<keyword evidence="1" id="KW-0614">Plasmid</keyword>